<gene>
    <name evidence="1" type="ORF">HGP31_23325</name>
</gene>
<name>A0AAE6ZYD0_9PSED</name>
<dbReference type="EMBL" id="CP051487">
    <property type="protein sequence ID" value="QJC81100.1"/>
    <property type="molecule type" value="Genomic_DNA"/>
</dbReference>
<evidence type="ECO:0000313" key="1">
    <source>
        <dbReference type="EMBL" id="QJC81100.1"/>
    </source>
</evidence>
<reference evidence="1 2" key="1">
    <citation type="submission" date="2020-04" db="EMBL/GenBank/DDBJ databases">
        <authorList>
            <person name="Yao Y."/>
            <person name="He Z."/>
        </authorList>
    </citation>
    <scope>NUCLEOTIDE SEQUENCE [LARGE SCALE GENOMIC DNA]</scope>
    <source>
        <strain evidence="1 2">CY-1</strain>
    </source>
</reference>
<dbReference type="GeneID" id="72196553"/>
<dbReference type="Proteomes" id="UP000501367">
    <property type="component" value="Chromosome"/>
</dbReference>
<dbReference type="KEGG" id="pum:HGP31_23325"/>
<dbReference type="AlphaFoldDB" id="A0AAE6ZYD0"/>
<accession>A0AAE6ZYD0</accession>
<dbReference type="RefSeq" id="WP_168758760.1">
    <property type="nucleotide sequence ID" value="NZ_CP051487.1"/>
</dbReference>
<organism evidence="1 2">
    <name type="scientific">Pseudomonas umsongensis</name>
    <dbReference type="NCBI Taxonomy" id="198618"/>
    <lineage>
        <taxon>Bacteria</taxon>
        <taxon>Pseudomonadati</taxon>
        <taxon>Pseudomonadota</taxon>
        <taxon>Gammaproteobacteria</taxon>
        <taxon>Pseudomonadales</taxon>
        <taxon>Pseudomonadaceae</taxon>
        <taxon>Pseudomonas</taxon>
    </lineage>
</organism>
<evidence type="ECO:0000313" key="2">
    <source>
        <dbReference type="Proteomes" id="UP000501367"/>
    </source>
</evidence>
<proteinExistence type="predicted"/>
<protein>
    <submittedName>
        <fullName evidence="1">Uncharacterized protein</fullName>
    </submittedName>
</protein>
<sequence length="48" mass="5161">MLATTAAEIYILNNVSISAIIGNSKANAGRKLILGEIKNEFEKLKADL</sequence>